<evidence type="ECO:0000313" key="1">
    <source>
        <dbReference type="EMBL" id="JAI04701.1"/>
    </source>
</evidence>
<dbReference type="AlphaFoldDB" id="A0A0E9XS57"/>
<accession>A0A0E9XS57</accession>
<name>A0A0E9XS57_ANGAN</name>
<proteinExistence type="predicted"/>
<protein>
    <submittedName>
        <fullName evidence="1">Uncharacterized protein</fullName>
    </submittedName>
</protein>
<sequence length="19" mass="2342">MFHCSNHDYIKKNGQMIFK</sequence>
<reference evidence="1" key="2">
    <citation type="journal article" date="2015" name="Fish Shellfish Immunol.">
        <title>Early steps in the European eel (Anguilla anguilla)-Vibrio vulnificus interaction in the gills: Role of the RtxA13 toxin.</title>
        <authorList>
            <person name="Callol A."/>
            <person name="Pajuelo D."/>
            <person name="Ebbesson L."/>
            <person name="Teles M."/>
            <person name="MacKenzie S."/>
            <person name="Amaro C."/>
        </authorList>
    </citation>
    <scope>NUCLEOTIDE SEQUENCE</scope>
</reference>
<reference evidence="1" key="1">
    <citation type="submission" date="2014-11" db="EMBL/GenBank/DDBJ databases">
        <authorList>
            <person name="Amaro Gonzalez C."/>
        </authorList>
    </citation>
    <scope>NUCLEOTIDE SEQUENCE</scope>
</reference>
<organism evidence="1">
    <name type="scientific">Anguilla anguilla</name>
    <name type="common">European freshwater eel</name>
    <name type="synonym">Muraena anguilla</name>
    <dbReference type="NCBI Taxonomy" id="7936"/>
    <lineage>
        <taxon>Eukaryota</taxon>
        <taxon>Metazoa</taxon>
        <taxon>Chordata</taxon>
        <taxon>Craniata</taxon>
        <taxon>Vertebrata</taxon>
        <taxon>Euteleostomi</taxon>
        <taxon>Actinopterygii</taxon>
        <taxon>Neopterygii</taxon>
        <taxon>Teleostei</taxon>
        <taxon>Anguilliformes</taxon>
        <taxon>Anguillidae</taxon>
        <taxon>Anguilla</taxon>
    </lineage>
</organism>
<dbReference type="EMBL" id="GBXM01003877">
    <property type="protein sequence ID" value="JAI04701.1"/>
    <property type="molecule type" value="Transcribed_RNA"/>
</dbReference>